<evidence type="ECO:0000313" key="2">
    <source>
        <dbReference type="EMBL" id="KAK9729195.1"/>
    </source>
</evidence>
<feature type="transmembrane region" description="Helical" evidence="1">
    <location>
        <begin position="233"/>
        <end position="254"/>
    </location>
</feature>
<sequence length="321" mass="36382">MSAKLSKEDPFPPQNPITPIRIALLVLIFAFLSGYTYFLILKRTDSYYTPLIQRLVYEPVYLSPPDVRICTEAQLSLDLSVNYGPGDLGVGFSAAEMFENEIANETQPWHHCYLLRPKVPLRLTKENVGKSMIRIILKLQSSLNEPETNQFYLGIGTDRVIPTPIPIYQSWLVSYSQTLHTTLSNTTTNQYFYTLFPTTFLTSTSQIGTLDIAPQTFSVVHTIERPGFLNVEFLGHIFSGLLFSLTLYVILFGLGRYRSWGVVQSVLNRNPVSNLMNTDPLAYSENGAELTLELRLEEIERLMCLYLSKADKVVKPTRAGY</sequence>
<keyword evidence="1" id="KW-1133">Transmembrane helix</keyword>
<gene>
    <name evidence="2" type="ORF">K7432_000477</name>
</gene>
<reference evidence="2 3" key="1">
    <citation type="submission" date="2023-04" db="EMBL/GenBank/DDBJ databases">
        <title>Genome of Basidiobolus ranarum AG-B5.</title>
        <authorList>
            <person name="Stajich J.E."/>
            <person name="Carter-House D."/>
            <person name="Gryganskyi A."/>
        </authorList>
    </citation>
    <scope>NUCLEOTIDE SEQUENCE [LARGE SCALE GENOMIC DNA]</scope>
    <source>
        <strain evidence="2 3">AG-B5</strain>
    </source>
</reference>
<dbReference type="EMBL" id="JASJQH010006884">
    <property type="protein sequence ID" value="KAK9729195.1"/>
    <property type="molecule type" value="Genomic_DNA"/>
</dbReference>
<accession>A0ABR2WB51</accession>
<dbReference type="Proteomes" id="UP001479436">
    <property type="component" value="Unassembled WGS sequence"/>
</dbReference>
<keyword evidence="1" id="KW-0812">Transmembrane</keyword>
<evidence type="ECO:0000313" key="3">
    <source>
        <dbReference type="Proteomes" id="UP001479436"/>
    </source>
</evidence>
<protein>
    <recommendedName>
        <fullName evidence="4">Transmembrane protein 231</fullName>
    </recommendedName>
</protein>
<proteinExistence type="predicted"/>
<name>A0ABR2WB51_9FUNG</name>
<feature type="transmembrane region" description="Helical" evidence="1">
    <location>
        <begin position="20"/>
        <end position="40"/>
    </location>
</feature>
<organism evidence="2 3">
    <name type="scientific">Basidiobolus ranarum</name>
    <dbReference type="NCBI Taxonomy" id="34480"/>
    <lineage>
        <taxon>Eukaryota</taxon>
        <taxon>Fungi</taxon>
        <taxon>Fungi incertae sedis</taxon>
        <taxon>Zoopagomycota</taxon>
        <taxon>Entomophthoromycotina</taxon>
        <taxon>Basidiobolomycetes</taxon>
        <taxon>Basidiobolales</taxon>
        <taxon>Basidiobolaceae</taxon>
        <taxon>Basidiobolus</taxon>
    </lineage>
</organism>
<keyword evidence="1" id="KW-0472">Membrane</keyword>
<evidence type="ECO:0000256" key="1">
    <source>
        <dbReference type="SAM" id="Phobius"/>
    </source>
</evidence>
<keyword evidence="3" id="KW-1185">Reference proteome</keyword>
<comment type="caution">
    <text evidence="2">The sequence shown here is derived from an EMBL/GenBank/DDBJ whole genome shotgun (WGS) entry which is preliminary data.</text>
</comment>
<evidence type="ECO:0008006" key="4">
    <source>
        <dbReference type="Google" id="ProtNLM"/>
    </source>
</evidence>